<sequence>MYTNVTRLPIEKRIDWLFHLADRHGTTFRGPEAWLARERYLAQHPTAIAVLKCMDGRINLPVMTNTPPGILMPFRNLGGAFDLGWPYLGEVLSHHVQGWVRAGRRVLFLVTYHFSKGDPHRGCAGFNYDTQAAYAHTQVIRRQMQQIFGAEHATIYPLICGIETDEDTIIVHGSNGEKLDMSLVTPDEKATLEPRLAALLPDMPAQMRADLLPLLLGNLDTIARVREQAARNERLLDIEHREWMICVGRGFDFLHTPNLALIIGPYSPNLDVPIGKAAGIIQGNMRSGRIPDDGFLLLASVPYMEIGMDKARAELKSLFLARFAAEVVRREHPDLAEKMFIRTAVLDWQSRTLETITENLPNTDRSEMTAASF</sequence>
<accession>A0A1H7H3J7</accession>
<proteinExistence type="predicted"/>
<protein>
    <submittedName>
        <fullName evidence="2">Carboxysome Shell Carbonic Anhydrase</fullName>
    </submittedName>
</protein>
<feature type="domain" description="Carboxysome Shell Carbonic Anhydrase catalytic" evidence="1">
    <location>
        <begin position="102"/>
        <end position="173"/>
    </location>
</feature>
<reference evidence="2 3" key="1">
    <citation type="submission" date="2016-10" db="EMBL/GenBank/DDBJ databases">
        <authorList>
            <person name="de Groot N.N."/>
        </authorList>
    </citation>
    <scope>NUCLEOTIDE SEQUENCE [LARGE SCALE GENOMIC DNA]</scope>
    <source>
        <strain evidence="2 3">Nv1</strain>
    </source>
</reference>
<dbReference type="AlphaFoldDB" id="A0A1H7H3J7"/>
<evidence type="ECO:0000313" key="3">
    <source>
        <dbReference type="Proteomes" id="UP000198620"/>
    </source>
</evidence>
<dbReference type="RefSeq" id="WP_090826592.1">
    <property type="nucleotide sequence ID" value="NZ_FOBH01000001.1"/>
</dbReference>
<dbReference type="EMBL" id="FOBH01000001">
    <property type="protein sequence ID" value="SEK43852.1"/>
    <property type="molecule type" value="Genomic_DNA"/>
</dbReference>
<organism evidence="2 3">
    <name type="scientific">Nitrosovibrio tenuis</name>
    <dbReference type="NCBI Taxonomy" id="1233"/>
    <lineage>
        <taxon>Bacteria</taxon>
        <taxon>Pseudomonadati</taxon>
        <taxon>Pseudomonadota</taxon>
        <taxon>Betaproteobacteria</taxon>
        <taxon>Nitrosomonadales</taxon>
        <taxon>Nitrosomonadaceae</taxon>
        <taxon>Nitrosovibrio</taxon>
    </lineage>
</organism>
<gene>
    <name evidence="2" type="ORF">SAMN05216387_101438</name>
</gene>
<evidence type="ECO:0000313" key="2">
    <source>
        <dbReference type="EMBL" id="SEK43852.1"/>
    </source>
</evidence>
<dbReference type="Pfam" id="PF20686">
    <property type="entry name" value="CsoSCA_cat"/>
    <property type="match status" value="1"/>
</dbReference>
<dbReference type="InterPro" id="IPR048539">
    <property type="entry name" value="CsoSCA_cat"/>
</dbReference>
<name>A0A1H7H3J7_9PROT</name>
<dbReference type="Proteomes" id="UP000198620">
    <property type="component" value="Unassembled WGS sequence"/>
</dbReference>
<evidence type="ECO:0000259" key="1">
    <source>
        <dbReference type="Pfam" id="PF20686"/>
    </source>
</evidence>
<keyword evidence="3" id="KW-1185">Reference proteome</keyword>
<dbReference type="STRING" id="1233.SAMN05216387_101438"/>
<dbReference type="OrthoDB" id="9776946at2"/>